<gene>
    <name evidence="2" type="ORF">FIBSPDRAFT_893578</name>
</gene>
<name>A0A166H2E3_9AGAM</name>
<sequence length="614" mass="66882">MSEFEDLEVVVTLQPMAGALASARFCSFSFDSLLTLSNPQRFNDRHPPDMESAVGPSEETDRLQDLSILAHFSASRAIEELSIPTVSSRPYTTSIPVKTKKLMLDPMHSSSFSDNRTLNQSQPKPTKLKIAWSNENRTLTCLLPATKLCADVRDSASAVNAHPASYQVSRNLTTGERFDSLATGNLDYAQPCLPTNISLVDKNSNTSPMSSHPIMNCLLSNFKSPAYMPAKHLTTSNKTPPAETDSNNARVTDICTRTTIPDEVLTLLHACQKIRICLPFSSKKFPTSQDQLASANIEQPDDSERDSMSISAPRYLRDMVAGPGVSSGTVAATSFKSFGPCIYEHGGGEAAMCGNGVEWDPSETLATNCVFYTRSVYSAYLLNNALQGRHQILASPQTPPPLVAKGDFHAAVGILDVRTNYESDTASKVAAPDLATAESDGELIVYLGSAETTRYGDRKPRCSKCGRCEGQIAYPSVPVEQRRHMPRKSNNKHANAYSAPQSQPRNAEPFPHDRSSLNATPPQQHPTAEDLSWFTTPGILISETADKALVDELMTTGIADSTLLSLTDPNFMDWCTDSRRVVDFMTGNDVGTLDPADPLVRFLIRTDPTSSNSN</sequence>
<feature type="region of interest" description="Disordered" evidence="1">
    <location>
        <begin position="476"/>
        <end position="530"/>
    </location>
</feature>
<dbReference type="EMBL" id="KV417573">
    <property type="protein sequence ID" value="KZP18411.1"/>
    <property type="molecule type" value="Genomic_DNA"/>
</dbReference>
<dbReference type="Proteomes" id="UP000076532">
    <property type="component" value="Unassembled WGS sequence"/>
</dbReference>
<dbReference type="AlphaFoldDB" id="A0A166H2E3"/>
<proteinExistence type="predicted"/>
<evidence type="ECO:0000313" key="3">
    <source>
        <dbReference type="Proteomes" id="UP000076532"/>
    </source>
</evidence>
<organism evidence="2 3">
    <name type="scientific">Athelia psychrophila</name>
    <dbReference type="NCBI Taxonomy" id="1759441"/>
    <lineage>
        <taxon>Eukaryota</taxon>
        <taxon>Fungi</taxon>
        <taxon>Dikarya</taxon>
        <taxon>Basidiomycota</taxon>
        <taxon>Agaricomycotina</taxon>
        <taxon>Agaricomycetes</taxon>
        <taxon>Agaricomycetidae</taxon>
        <taxon>Atheliales</taxon>
        <taxon>Atheliaceae</taxon>
        <taxon>Athelia</taxon>
    </lineage>
</organism>
<evidence type="ECO:0000313" key="2">
    <source>
        <dbReference type="EMBL" id="KZP18411.1"/>
    </source>
</evidence>
<accession>A0A166H2E3</accession>
<feature type="compositionally biased region" description="Polar residues" evidence="1">
    <location>
        <begin position="516"/>
        <end position="526"/>
    </location>
</feature>
<protein>
    <submittedName>
        <fullName evidence="2">Uncharacterized protein</fullName>
    </submittedName>
</protein>
<evidence type="ECO:0000256" key="1">
    <source>
        <dbReference type="SAM" id="MobiDB-lite"/>
    </source>
</evidence>
<reference evidence="2 3" key="1">
    <citation type="journal article" date="2016" name="Mol. Biol. Evol.">
        <title>Comparative Genomics of Early-Diverging Mushroom-Forming Fungi Provides Insights into the Origins of Lignocellulose Decay Capabilities.</title>
        <authorList>
            <person name="Nagy L.G."/>
            <person name="Riley R."/>
            <person name="Tritt A."/>
            <person name="Adam C."/>
            <person name="Daum C."/>
            <person name="Floudas D."/>
            <person name="Sun H."/>
            <person name="Yadav J.S."/>
            <person name="Pangilinan J."/>
            <person name="Larsson K.H."/>
            <person name="Matsuura K."/>
            <person name="Barry K."/>
            <person name="Labutti K."/>
            <person name="Kuo R."/>
            <person name="Ohm R.A."/>
            <person name="Bhattacharya S.S."/>
            <person name="Shirouzu T."/>
            <person name="Yoshinaga Y."/>
            <person name="Martin F.M."/>
            <person name="Grigoriev I.V."/>
            <person name="Hibbett D.S."/>
        </authorList>
    </citation>
    <scope>NUCLEOTIDE SEQUENCE [LARGE SCALE GENOMIC DNA]</scope>
    <source>
        <strain evidence="2 3">CBS 109695</strain>
    </source>
</reference>
<keyword evidence="3" id="KW-1185">Reference proteome</keyword>